<comment type="caution">
    <text evidence="1">The sequence shown here is derived from an EMBL/GenBank/DDBJ whole genome shotgun (WGS) entry which is preliminary data.</text>
</comment>
<evidence type="ECO:0000313" key="2">
    <source>
        <dbReference type="Proteomes" id="UP000646548"/>
    </source>
</evidence>
<protein>
    <submittedName>
        <fullName evidence="1">Uncharacterized protein</fullName>
    </submittedName>
</protein>
<proteinExistence type="predicted"/>
<sequence>MLVRGDPLCHFSLSIPVLPLVSPSVRLSPHRGSSPLTLQTSGSTRSGVLLGFAAWLCETDSIAGMPRSSNSETPKADLTLSSEPEMTSRCVRFCSVLL</sequence>
<dbReference type="AlphaFoldDB" id="A0A834L064"/>
<name>A0A834L064_ORYME</name>
<accession>A0A834L064</accession>
<gene>
    <name evidence="1" type="ORF">FQA47_006486</name>
</gene>
<dbReference type="EMBL" id="WKFB01000076">
    <property type="protein sequence ID" value="KAF6736914.1"/>
    <property type="molecule type" value="Genomic_DNA"/>
</dbReference>
<evidence type="ECO:0000313" key="1">
    <source>
        <dbReference type="EMBL" id="KAF6736914.1"/>
    </source>
</evidence>
<organism evidence="1 2">
    <name type="scientific">Oryzias melastigma</name>
    <name type="common">Marine medaka</name>
    <dbReference type="NCBI Taxonomy" id="30732"/>
    <lineage>
        <taxon>Eukaryota</taxon>
        <taxon>Metazoa</taxon>
        <taxon>Chordata</taxon>
        <taxon>Craniata</taxon>
        <taxon>Vertebrata</taxon>
        <taxon>Euteleostomi</taxon>
        <taxon>Actinopterygii</taxon>
        <taxon>Neopterygii</taxon>
        <taxon>Teleostei</taxon>
        <taxon>Neoteleostei</taxon>
        <taxon>Acanthomorphata</taxon>
        <taxon>Ovalentaria</taxon>
        <taxon>Atherinomorphae</taxon>
        <taxon>Beloniformes</taxon>
        <taxon>Adrianichthyidae</taxon>
        <taxon>Oryziinae</taxon>
        <taxon>Oryzias</taxon>
    </lineage>
</organism>
<dbReference type="Proteomes" id="UP000646548">
    <property type="component" value="Unassembled WGS sequence"/>
</dbReference>
<reference evidence="1" key="1">
    <citation type="journal article" name="BMC Genomics">
        <title>Long-read sequencing and de novo genome assembly of marine medaka (Oryzias melastigma).</title>
        <authorList>
            <person name="Liang P."/>
            <person name="Saqib H.S.A."/>
            <person name="Ni X."/>
            <person name="Shen Y."/>
        </authorList>
    </citation>
    <scope>NUCLEOTIDE SEQUENCE</scope>
    <source>
        <strain evidence="1">Bigg-433</strain>
    </source>
</reference>